<dbReference type="SUPFAM" id="SSF55008">
    <property type="entry name" value="HMA, heavy metal-associated domain"/>
    <property type="match status" value="1"/>
</dbReference>
<dbReference type="Proteomes" id="UP001346149">
    <property type="component" value="Unassembled WGS sequence"/>
</dbReference>
<reference evidence="3 4" key="1">
    <citation type="journal article" date="2023" name="Hortic Res">
        <title>Pangenome of water caltrop reveals structural variations and asymmetric subgenome divergence after allopolyploidization.</title>
        <authorList>
            <person name="Zhang X."/>
            <person name="Chen Y."/>
            <person name="Wang L."/>
            <person name="Yuan Y."/>
            <person name="Fang M."/>
            <person name="Shi L."/>
            <person name="Lu R."/>
            <person name="Comes H.P."/>
            <person name="Ma Y."/>
            <person name="Chen Y."/>
            <person name="Huang G."/>
            <person name="Zhou Y."/>
            <person name="Zheng Z."/>
            <person name="Qiu Y."/>
        </authorList>
    </citation>
    <scope>NUCLEOTIDE SEQUENCE [LARGE SCALE GENOMIC DNA]</scope>
    <source>
        <strain evidence="3">F231</strain>
    </source>
</reference>
<dbReference type="AlphaFoldDB" id="A0AAN7QX64"/>
<sequence>MTIVEMYVHMDCSGCENKIRKSLKNVKGIHQIVIDRNQHKVTVMGIADQRKIIKAVKRTGKLVEPWPYQTTDQEYIFNHYYINNCMNPSLYSTTCSNYFSSEPHNYYGSSHHGYFPRNKYSRRGHIRYFNQPAYSDMVKDRPDVYFSDDNALGCSIM</sequence>
<dbReference type="GO" id="GO:0046872">
    <property type="term" value="F:metal ion binding"/>
    <property type="evidence" value="ECO:0007669"/>
    <property type="project" value="UniProtKB-KW"/>
</dbReference>
<gene>
    <name evidence="3" type="ORF">SAY86_007648</name>
</gene>
<evidence type="ECO:0000259" key="2">
    <source>
        <dbReference type="PROSITE" id="PS50846"/>
    </source>
</evidence>
<dbReference type="Pfam" id="PF00403">
    <property type="entry name" value="HMA"/>
    <property type="match status" value="1"/>
</dbReference>
<dbReference type="PROSITE" id="PS50846">
    <property type="entry name" value="HMA_2"/>
    <property type="match status" value="1"/>
</dbReference>
<accession>A0AAN7QX64</accession>
<evidence type="ECO:0000313" key="4">
    <source>
        <dbReference type="Proteomes" id="UP001346149"/>
    </source>
</evidence>
<name>A0AAN7QX64_TRANT</name>
<dbReference type="PANTHER" id="PTHR22814:SF351">
    <property type="entry name" value="HEAVY METAL-ASSOCIATED ISOPRENYLATED PLANT PROTEIN 28"/>
    <property type="match status" value="1"/>
</dbReference>
<keyword evidence="4" id="KW-1185">Reference proteome</keyword>
<comment type="caution">
    <text evidence="3">The sequence shown here is derived from an EMBL/GenBank/DDBJ whole genome shotgun (WGS) entry which is preliminary data.</text>
</comment>
<evidence type="ECO:0000256" key="1">
    <source>
        <dbReference type="ARBA" id="ARBA00022723"/>
    </source>
</evidence>
<keyword evidence="1" id="KW-0479">Metal-binding</keyword>
<dbReference type="InterPro" id="IPR036163">
    <property type="entry name" value="HMA_dom_sf"/>
</dbReference>
<dbReference type="CDD" id="cd00371">
    <property type="entry name" value="HMA"/>
    <property type="match status" value="1"/>
</dbReference>
<feature type="domain" description="HMA" evidence="2">
    <location>
        <begin position="1"/>
        <end position="64"/>
    </location>
</feature>
<dbReference type="InterPro" id="IPR006121">
    <property type="entry name" value="HMA_dom"/>
</dbReference>
<organism evidence="3 4">
    <name type="scientific">Trapa natans</name>
    <name type="common">Water chestnut</name>
    <dbReference type="NCBI Taxonomy" id="22666"/>
    <lineage>
        <taxon>Eukaryota</taxon>
        <taxon>Viridiplantae</taxon>
        <taxon>Streptophyta</taxon>
        <taxon>Embryophyta</taxon>
        <taxon>Tracheophyta</taxon>
        <taxon>Spermatophyta</taxon>
        <taxon>Magnoliopsida</taxon>
        <taxon>eudicotyledons</taxon>
        <taxon>Gunneridae</taxon>
        <taxon>Pentapetalae</taxon>
        <taxon>rosids</taxon>
        <taxon>malvids</taxon>
        <taxon>Myrtales</taxon>
        <taxon>Lythraceae</taxon>
        <taxon>Trapa</taxon>
    </lineage>
</organism>
<evidence type="ECO:0000313" key="3">
    <source>
        <dbReference type="EMBL" id="KAK4783274.1"/>
    </source>
</evidence>
<dbReference type="PANTHER" id="PTHR22814">
    <property type="entry name" value="COPPER TRANSPORT PROTEIN ATOX1-RELATED"/>
    <property type="match status" value="1"/>
</dbReference>
<protein>
    <recommendedName>
        <fullName evidence="2">HMA domain-containing protein</fullName>
    </recommendedName>
</protein>
<dbReference type="EMBL" id="JAXQNO010000015">
    <property type="protein sequence ID" value="KAK4783274.1"/>
    <property type="molecule type" value="Genomic_DNA"/>
</dbReference>
<proteinExistence type="predicted"/>
<dbReference type="Gene3D" id="3.30.70.100">
    <property type="match status" value="1"/>
</dbReference>